<dbReference type="EMBL" id="BGZK01000379">
    <property type="protein sequence ID" value="GBP40261.1"/>
    <property type="molecule type" value="Genomic_DNA"/>
</dbReference>
<organism evidence="2 3">
    <name type="scientific">Eumeta variegata</name>
    <name type="common">Bagworm moth</name>
    <name type="synonym">Eumeta japonica</name>
    <dbReference type="NCBI Taxonomy" id="151549"/>
    <lineage>
        <taxon>Eukaryota</taxon>
        <taxon>Metazoa</taxon>
        <taxon>Ecdysozoa</taxon>
        <taxon>Arthropoda</taxon>
        <taxon>Hexapoda</taxon>
        <taxon>Insecta</taxon>
        <taxon>Pterygota</taxon>
        <taxon>Neoptera</taxon>
        <taxon>Endopterygota</taxon>
        <taxon>Lepidoptera</taxon>
        <taxon>Glossata</taxon>
        <taxon>Ditrysia</taxon>
        <taxon>Tineoidea</taxon>
        <taxon>Psychidae</taxon>
        <taxon>Oiketicinae</taxon>
        <taxon>Eumeta</taxon>
    </lineage>
</organism>
<evidence type="ECO:0000313" key="2">
    <source>
        <dbReference type="EMBL" id="GBP40261.1"/>
    </source>
</evidence>
<name>A0A4C1VNM0_EUMVA</name>
<reference evidence="2 3" key="1">
    <citation type="journal article" date="2019" name="Commun. Biol.">
        <title>The bagworm genome reveals a unique fibroin gene that provides high tensile strength.</title>
        <authorList>
            <person name="Kono N."/>
            <person name="Nakamura H."/>
            <person name="Ohtoshi R."/>
            <person name="Tomita M."/>
            <person name="Numata K."/>
            <person name="Arakawa K."/>
        </authorList>
    </citation>
    <scope>NUCLEOTIDE SEQUENCE [LARGE SCALE GENOMIC DNA]</scope>
</reference>
<protein>
    <submittedName>
        <fullName evidence="2">Uncharacterized protein</fullName>
    </submittedName>
</protein>
<sequence>MNSAIIRATERTTAYMMFGRELRSLVECSRIDPLSRKRGKKSTSPRQPAGPLDHRTRAFGRSVAESSRRQDPHKRAEYLPHFHRTREYKRNPPGAARGARIASLNAQ</sequence>
<feature type="compositionally biased region" description="Basic and acidic residues" evidence="1">
    <location>
        <begin position="66"/>
        <end position="80"/>
    </location>
</feature>
<comment type="caution">
    <text evidence="2">The sequence shown here is derived from an EMBL/GenBank/DDBJ whole genome shotgun (WGS) entry which is preliminary data.</text>
</comment>
<evidence type="ECO:0000256" key="1">
    <source>
        <dbReference type="SAM" id="MobiDB-lite"/>
    </source>
</evidence>
<dbReference type="Proteomes" id="UP000299102">
    <property type="component" value="Unassembled WGS sequence"/>
</dbReference>
<feature type="region of interest" description="Disordered" evidence="1">
    <location>
        <begin position="30"/>
        <end position="107"/>
    </location>
</feature>
<evidence type="ECO:0000313" key="3">
    <source>
        <dbReference type="Proteomes" id="UP000299102"/>
    </source>
</evidence>
<dbReference type="AlphaFoldDB" id="A0A4C1VNM0"/>
<proteinExistence type="predicted"/>
<gene>
    <name evidence="2" type="ORF">EVAR_83951_1</name>
</gene>
<keyword evidence="3" id="KW-1185">Reference proteome</keyword>
<accession>A0A4C1VNM0</accession>